<organism evidence="4 5">
    <name type="scientific">Streptomyces angustmyceticus</name>
    <dbReference type="NCBI Taxonomy" id="285578"/>
    <lineage>
        <taxon>Bacteria</taxon>
        <taxon>Bacillati</taxon>
        <taxon>Actinomycetota</taxon>
        <taxon>Actinomycetes</taxon>
        <taxon>Kitasatosporales</taxon>
        <taxon>Streptomycetaceae</taxon>
        <taxon>Streptomyces</taxon>
    </lineage>
</organism>
<dbReference type="RefSeq" id="WP_152104709.1">
    <property type="nucleotide sequence ID" value="NZ_BLAG01000010.1"/>
</dbReference>
<protein>
    <recommendedName>
        <fullName evidence="6">Gram-positive cocci surface proteins LPxTG domain-containing protein</fullName>
    </recommendedName>
</protein>
<dbReference type="AlphaFoldDB" id="A0A5J4LID3"/>
<evidence type="ECO:0000313" key="4">
    <source>
        <dbReference type="EMBL" id="GES31350.1"/>
    </source>
</evidence>
<gene>
    <name evidence="4" type="ORF">San01_38370</name>
</gene>
<evidence type="ECO:0000313" key="5">
    <source>
        <dbReference type="Proteomes" id="UP000325598"/>
    </source>
</evidence>
<dbReference type="Proteomes" id="UP000325598">
    <property type="component" value="Unassembled WGS sequence"/>
</dbReference>
<feature type="region of interest" description="Disordered" evidence="1">
    <location>
        <begin position="292"/>
        <end position="330"/>
    </location>
</feature>
<feature type="transmembrane region" description="Helical" evidence="2">
    <location>
        <begin position="343"/>
        <end position="365"/>
    </location>
</feature>
<keyword evidence="2" id="KW-1133">Transmembrane helix</keyword>
<keyword evidence="2" id="KW-0812">Transmembrane</keyword>
<reference evidence="4 5" key="1">
    <citation type="submission" date="2019-10" db="EMBL/GenBank/DDBJ databases">
        <title>Whole genome shotgun sequence of Streptomyces angustmyceticus NBRC 3934.</title>
        <authorList>
            <person name="Hosoyama A."/>
            <person name="Ichikawa N."/>
            <person name="Kimura A."/>
            <person name="Kitahashi Y."/>
            <person name="Komaki H."/>
            <person name="Uohara A."/>
        </authorList>
    </citation>
    <scope>NUCLEOTIDE SEQUENCE [LARGE SCALE GENOMIC DNA]</scope>
    <source>
        <strain evidence="4 5">NBRC 3934</strain>
    </source>
</reference>
<accession>A0A5J4LID3</accession>
<name>A0A5J4LID3_9ACTN</name>
<feature type="compositionally biased region" description="Low complexity" evidence="1">
    <location>
        <begin position="59"/>
        <end position="84"/>
    </location>
</feature>
<keyword evidence="5" id="KW-1185">Reference proteome</keyword>
<keyword evidence="3" id="KW-0732">Signal</keyword>
<dbReference type="GeneID" id="96752029"/>
<dbReference type="NCBIfam" id="TIGR01167">
    <property type="entry name" value="LPXTG_anchor"/>
    <property type="match status" value="1"/>
</dbReference>
<evidence type="ECO:0000256" key="2">
    <source>
        <dbReference type="SAM" id="Phobius"/>
    </source>
</evidence>
<feature type="signal peptide" evidence="3">
    <location>
        <begin position="1"/>
        <end position="29"/>
    </location>
</feature>
<feature type="compositionally biased region" description="Gly residues" evidence="1">
    <location>
        <begin position="85"/>
        <end position="113"/>
    </location>
</feature>
<comment type="caution">
    <text evidence="4">The sequence shown here is derived from an EMBL/GenBank/DDBJ whole genome shotgun (WGS) entry which is preliminary data.</text>
</comment>
<proteinExistence type="predicted"/>
<dbReference type="OrthoDB" id="4333582at2"/>
<evidence type="ECO:0000256" key="3">
    <source>
        <dbReference type="SAM" id="SignalP"/>
    </source>
</evidence>
<feature type="region of interest" description="Disordered" evidence="1">
    <location>
        <begin position="29"/>
        <end position="146"/>
    </location>
</feature>
<evidence type="ECO:0008006" key="6">
    <source>
        <dbReference type="Google" id="ProtNLM"/>
    </source>
</evidence>
<sequence length="375" mass="37096">MKLRRALTAAAATAVIAPAALLAAPAAFATGPDTGTSASAEPTPGTPGPEHSDDTTTQPAAPGAGDGSTPGDDTAGDGTTTGEEAGTGDGTGSGTGSGTGEDSGDGDGTGSAGPAGPADATKPGGATEPPASGKPTEPGEPGDADCTVDDAAIKVTVAGLPSKLVAGGGWQGFRVHLANTTDRTLDEVYPVLYAVPTGNIDHPRSQLDLEYRNPDTGTWTSFDEWTDGEYFGWFRLDAHQTAELELRIRADKGATAGDGFALVAGDYQNEDGSCGWSEEQWYDFTILPAGSKPGKIPPAGPGKPGNKPRPQGGGKPVSAAKPKAGLDKLPVTGNLAETGASSALPALGLAGAAAVAVGAGAVFVVRRRRADGGAA</sequence>
<keyword evidence="2" id="KW-0472">Membrane</keyword>
<evidence type="ECO:0000256" key="1">
    <source>
        <dbReference type="SAM" id="MobiDB-lite"/>
    </source>
</evidence>
<dbReference type="PROSITE" id="PS51318">
    <property type="entry name" value="TAT"/>
    <property type="match status" value="1"/>
</dbReference>
<dbReference type="InterPro" id="IPR006311">
    <property type="entry name" value="TAT_signal"/>
</dbReference>
<dbReference type="EMBL" id="BLAG01000010">
    <property type="protein sequence ID" value="GES31350.1"/>
    <property type="molecule type" value="Genomic_DNA"/>
</dbReference>
<feature type="chain" id="PRO_5023928261" description="Gram-positive cocci surface proteins LPxTG domain-containing protein" evidence="3">
    <location>
        <begin position="30"/>
        <end position="375"/>
    </location>
</feature>
<dbReference type="NCBIfam" id="NF041528">
    <property type="entry name" value="strep_LAETG"/>
    <property type="match status" value="1"/>
</dbReference>